<gene>
    <name evidence="2" type="ORF">HYC85_032002</name>
</gene>
<organism evidence="2 3">
    <name type="scientific">Camellia sinensis</name>
    <name type="common">Tea plant</name>
    <name type="synonym">Thea sinensis</name>
    <dbReference type="NCBI Taxonomy" id="4442"/>
    <lineage>
        <taxon>Eukaryota</taxon>
        <taxon>Viridiplantae</taxon>
        <taxon>Streptophyta</taxon>
        <taxon>Embryophyta</taxon>
        <taxon>Tracheophyta</taxon>
        <taxon>Spermatophyta</taxon>
        <taxon>Magnoliopsida</taxon>
        <taxon>eudicotyledons</taxon>
        <taxon>Gunneridae</taxon>
        <taxon>Pentapetalae</taxon>
        <taxon>asterids</taxon>
        <taxon>Ericales</taxon>
        <taxon>Theaceae</taxon>
        <taxon>Camellia</taxon>
    </lineage>
</organism>
<dbReference type="InterPro" id="IPR011990">
    <property type="entry name" value="TPR-like_helical_dom_sf"/>
</dbReference>
<comment type="caution">
    <text evidence="2">The sequence shown here is derived from an EMBL/GenBank/DDBJ whole genome shotgun (WGS) entry which is preliminary data.</text>
</comment>
<dbReference type="EMBL" id="JACBKZ010000015">
    <property type="protein sequence ID" value="KAF5931129.1"/>
    <property type="molecule type" value="Genomic_DNA"/>
</dbReference>
<proteinExistence type="predicted"/>
<feature type="region of interest" description="Disordered" evidence="1">
    <location>
        <begin position="55"/>
        <end position="78"/>
    </location>
</feature>
<dbReference type="Proteomes" id="UP000593564">
    <property type="component" value="Unassembled WGS sequence"/>
</dbReference>
<reference evidence="3" key="1">
    <citation type="journal article" date="2020" name="Nat. Commun.">
        <title>Genome assembly of wild tea tree DASZ reveals pedigree and selection history of tea varieties.</title>
        <authorList>
            <person name="Zhang W."/>
            <person name="Zhang Y."/>
            <person name="Qiu H."/>
            <person name="Guo Y."/>
            <person name="Wan H."/>
            <person name="Zhang X."/>
            <person name="Scossa F."/>
            <person name="Alseekh S."/>
            <person name="Zhang Q."/>
            <person name="Wang P."/>
            <person name="Xu L."/>
            <person name="Schmidt M.H."/>
            <person name="Jia X."/>
            <person name="Li D."/>
            <person name="Zhu A."/>
            <person name="Guo F."/>
            <person name="Chen W."/>
            <person name="Ni D."/>
            <person name="Usadel B."/>
            <person name="Fernie A.R."/>
            <person name="Wen W."/>
        </authorList>
    </citation>
    <scope>NUCLEOTIDE SEQUENCE [LARGE SCALE GENOMIC DNA]</scope>
    <source>
        <strain evidence="3">cv. G240</strain>
    </source>
</reference>
<name>A0A7J7FS84_CAMSI</name>
<sequence length="141" mass="16032">MTPPYSVLYNVMTPPYSVLYNESEKGTWHVPLAGSKDESSRTWLCITRRGYREASERVPSTKDASEVGQLGNNHELLEPGESESISIDNNNLHGSSVSSHFYDNNKTISTRGKRKDRVVFFGGIRRFKREASKEFDTVRSR</sequence>
<accession>A0A7J7FS84</accession>
<dbReference type="Gene3D" id="1.25.40.10">
    <property type="entry name" value="Tetratricopeptide repeat domain"/>
    <property type="match status" value="1"/>
</dbReference>
<protein>
    <submittedName>
        <fullName evidence="2">Uncharacterized protein</fullName>
    </submittedName>
</protein>
<dbReference type="AlphaFoldDB" id="A0A7J7FS84"/>
<reference evidence="2 3" key="2">
    <citation type="submission" date="2020-07" db="EMBL/GenBank/DDBJ databases">
        <title>Genome assembly of wild tea tree DASZ reveals pedigree and selection history of tea varieties.</title>
        <authorList>
            <person name="Zhang W."/>
        </authorList>
    </citation>
    <scope>NUCLEOTIDE SEQUENCE [LARGE SCALE GENOMIC DNA]</scope>
    <source>
        <strain evidence="3">cv. G240</strain>
        <tissue evidence="2">Leaf</tissue>
    </source>
</reference>
<keyword evidence="3" id="KW-1185">Reference proteome</keyword>
<evidence type="ECO:0000313" key="2">
    <source>
        <dbReference type="EMBL" id="KAF5931129.1"/>
    </source>
</evidence>
<evidence type="ECO:0000256" key="1">
    <source>
        <dbReference type="SAM" id="MobiDB-lite"/>
    </source>
</evidence>
<feature type="compositionally biased region" description="Basic and acidic residues" evidence="1">
    <location>
        <begin position="55"/>
        <end position="65"/>
    </location>
</feature>
<evidence type="ECO:0000313" key="3">
    <source>
        <dbReference type="Proteomes" id="UP000593564"/>
    </source>
</evidence>